<evidence type="ECO:0000256" key="5">
    <source>
        <dbReference type="ARBA" id="ARBA00022475"/>
    </source>
</evidence>
<evidence type="ECO:0000256" key="7">
    <source>
        <dbReference type="ARBA" id="ARBA00022692"/>
    </source>
</evidence>
<feature type="compositionally biased region" description="Polar residues" evidence="14">
    <location>
        <begin position="64"/>
        <end position="76"/>
    </location>
</feature>
<keyword evidence="17" id="KW-1185">Reference proteome</keyword>
<dbReference type="GO" id="GO:0051604">
    <property type="term" value="P:protein maturation"/>
    <property type="evidence" value="ECO:0007669"/>
    <property type="project" value="UniProtKB-ARBA"/>
</dbReference>
<evidence type="ECO:0000256" key="12">
    <source>
        <dbReference type="ARBA" id="ARBA00023180"/>
    </source>
</evidence>
<keyword evidence="5" id="KW-1003">Cell membrane</keyword>
<proteinExistence type="inferred from homology"/>
<keyword evidence="11" id="KW-1015">Disulfide bond</keyword>
<evidence type="ECO:0000256" key="3">
    <source>
        <dbReference type="ARBA" id="ARBA00004651"/>
    </source>
</evidence>
<evidence type="ECO:0000256" key="6">
    <source>
        <dbReference type="ARBA" id="ARBA00022490"/>
    </source>
</evidence>
<feature type="region of interest" description="Disordered" evidence="14">
    <location>
        <begin position="887"/>
        <end position="907"/>
    </location>
</feature>
<feature type="compositionally biased region" description="Polar residues" evidence="14">
    <location>
        <begin position="553"/>
        <end position="563"/>
    </location>
</feature>
<evidence type="ECO:0000313" key="16">
    <source>
        <dbReference type="EMBL" id="KAK3771258.1"/>
    </source>
</evidence>
<dbReference type="GO" id="GO:0019899">
    <property type="term" value="F:enzyme binding"/>
    <property type="evidence" value="ECO:0007669"/>
    <property type="project" value="UniProtKB-ARBA"/>
</dbReference>
<comment type="caution">
    <text evidence="16">The sequence shown here is derived from an EMBL/GenBank/DDBJ whole genome shotgun (WGS) entry which is preliminary data.</text>
</comment>
<keyword evidence="6" id="KW-0963">Cytoplasm</keyword>
<feature type="compositionally biased region" description="Polar residues" evidence="14">
    <location>
        <begin position="253"/>
        <end position="265"/>
    </location>
</feature>
<comment type="subcellular location">
    <subcellularLocation>
        <location evidence="2">Cell junction</location>
        <location evidence="2">Adherens junction</location>
    </subcellularLocation>
    <subcellularLocation>
        <location evidence="3">Cell membrane</location>
        <topology evidence="3">Multi-pass membrane protein</topology>
    </subcellularLocation>
    <subcellularLocation>
        <location evidence="1">Cytoplasm</location>
    </subcellularLocation>
</comment>
<evidence type="ECO:0000256" key="15">
    <source>
        <dbReference type="SAM" id="Phobius"/>
    </source>
</evidence>
<dbReference type="GO" id="GO:0005737">
    <property type="term" value="C:cytoplasm"/>
    <property type="evidence" value="ECO:0007669"/>
    <property type="project" value="UniProtKB-SubCell"/>
</dbReference>
<evidence type="ECO:0000256" key="8">
    <source>
        <dbReference type="ARBA" id="ARBA00022949"/>
    </source>
</evidence>
<evidence type="ECO:0000256" key="11">
    <source>
        <dbReference type="ARBA" id="ARBA00023157"/>
    </source>
</evidence>
<feature type="transmembrane region" description="Helical" evidence="15">
    <location>
        <begin position="671"/>
        <end position="693"/>
    </location>
</feature>
<evidence type="ECO:0000256" key="10">
    <source>
        <dbReference type="ARBA" id="ARBA00023136"/>
    </source>
</evidence>
<dbReference type="GO" id="GO:0072659">
    <property type="term" value="P:protein localization to plasma membrane"/>
    <property type="evidence" value="ECO:0007669"/>
    <property type="project" value="UniProtKB-ARBA"/>
</dbReference>
<keyword evidence="12" id="KW-0325">Glycoprotein</keyword>
<feature type="region of interest" description="Disordered" evidence="14">
    <location>
        <begin position="299"/>
        <end position="351"/>
    </location>
</feature>
<accession>A0AAE0ZL39</accession>
<feature type="region of interest" description="Disordered" evidence="14">
    <location>
        <begin position="543"/>
        <end position="572"/>
    </location>
</feature>
<dbReference type="AlphaFoldDB" id="A0AAE0ZL39"/>
<gene>
    <name evidence="16" type="ORF">RRG08_024337</name>
</gene>
<feature type="region of interest" description="Disordered" evidence="14">
    <location>
        <begin position="246"/>
        <end position="277"/>
    </location>
</feature>
<sequence>MADSVFQIETTSSEDEIKEGDPLEALSNVKHGIGTYAEDSDLQPLKLQNSESGQFDNCMSLTCESADTPESQNLNNRESHTPPGHQISNHNKRIDETMNAPCEATPTVGSETNDILLPAECAAVSSEQLHADLNSIICELQRIATEASETNLFQESEKCLPNDNSSCATLGGQEIEFLNSVMEDLNVMAESIELDLDDATNRSDHSSVVQESALVHHDNSDAENQAETIKNGMNVDDHKNFGEKKTLKDASDENSGTNNLFNSKLSKTDDIDSPFDQAEMERPSDYACIESESGAATAARKRYASTKSRKVENQQEHKEQNGGSIDHITSNERSPCLNEEPPRNGSKSKQSKLMQFLTGNTKRAKDQAETSQIKKTSSMDLNVAMKKEFDEPTRPLSMPKEANYHIDFARIKPKTDTLVKSQSDNASNSQAIKYEDIVNTEIKQRDSDFPNARDSQDDGTTNFAFVESPYLAEVHVDRHGKGAAAAAGAISDGDDNDDDVKEVVLDMEQLLSKLDLSDKIKRQIRQANQLSIQHQANIEKRTPRDIKRWRSLDNPTYNRATSEPSPPPPNPFKALRPWKIPMAIKMMKNLRKQQSSVEEDRLSLEFFVPGKKTTIRLHRRTFFNFLLKYSIFFFTFIFWIGSLSCISYGAWMLTHKSNIIDDVTDVFLDPYVLLCVVGAVVFIVAFIGCLGALRENIYLLKIFHISLTLVVVLEVFVGTLVFLFYTMPEFRTAVKVGPEEVLKSAVKRYFDDEVMQNWIDTVQKEFGCCGVSMSNEGYLDWQENQYFNCSDSNPSMHRCSVPLSCCIFEEGDFINYMCGAGIIKEEPTHIRTIINTKGCMKSFGEWLAKNDSVIGFAGLGLIGLQILGVVSGRYFIEHLREFDPSTRQQSDRIQIGPAEETPDKTVT</sequence>
<feature type="transmembrane region" description="Helical" evidence="15">
    <location>
        <begin position="705"/>
        <end position="725"/>
    </location>
</feature>
<dbReference type="Proteomes" id="UP001283361">
    <property type="component" value="Unassembled WGS sequence"/>
</dbReference>
<dbReference type="PANTHER" id="PTHR19282">
    <property type="entry name" value="TETRASPANIN"/>
    <property type="match status" value="1"/>
</dbReference>
<name>A0AAE0ZL39_9GAST</name>
<evidence type="ECO:0000256" key="13">
    <source>
        <dbReference type="ARBA" id="ARBA00040369"/>
    </source>
</evidence>
<dbReference type="GO" id="GO:0046930">
    <property type="term" value="C:pore complex"/>
    <property type="evidence" value="ECO:0007669"/>
    <property type="project" value="UniProtKB-ARBA"/>
</dbReference>
<dbReference type="PANTHER" id="PTHR19282:SF431">
    <property type="entry name" value="TETRASPANIN 26A, ISOFORM B-RELATED"/>
    <property type="match status" value="1"/>
</dbReference>
<feature type="compositionally biased region" description="Polar residues" evidence="14">
    <location>
        <begin position="321"/>
        <end position="333"/>
    </location>
</feature>
<evidence type="ECO:0000256" key="9">
    <source>
        <dbReference type="ARBA" id="ARBA00022989"/>
    </source>
</evidence>
<dbReference type="InterPro" id="IPR018499">
    <property type="entry name" value="Tetraspanin/Peripherin"/>
</dbReference>
<keyword evidence="9 15" id="KW-1133">Transmembrane helix</keyword>
<feature type="compositionally biased region" description="Basic and acidic residues" evidence="14">
    <location>
        <begin position="309"/>
        <end position="320"/>
    </location>
</feature>
<evidence type="ECO:0000256" key="4">
    <source>
        <dbReference type="ARBA" id="ARBA00006840"/>
    </source>
</evidence>
<protein>
    <recommendedName>
        <fullName evidence="13">Tetraspanin-33</fullName>
    </recommendedName>
</protein>
<dbReference type="FunFam" id="1.10.1450.10:FF:000007">
    <property type="entry name" value="Tetraspanin"/>
    <property type="match status" value="1"/>
</dbReference>
<dbReference type="EMBL" id="JAWDGP010003760">
    <property type="protein sequence ID" value="KAK3771258.1"/>
    <property type="molecule type" value="Genomic_DNA"/>
</dbReference>
<keyword evidence="10 15" id="KW-0472">Membrane</keyword>
<comment type="similarity">
    <text evidence="4">Belongs to the tetraspanin (TM4SF) family.</text>
</comment>
<dbReference type="GO" id="GO:0005886">
    <property type="term" value="C:plasma membrane"/>
    <property type="evidence" value="ECO:0007669"/>
    <property type="project" value="UniProtKB-SubCell"/>
</dbReference>
<dbReference type="SUPFAM" id="SSF48652">
    <property type="entry name" value="Tetraspanin"/>
    <property type="match status" value="1"/>
</dbReference>
<evidence type="ECO:0000256" key="2">
    <source>
        <dbReference type="ARBA" id="ARBA00004536"/>
    </source>
</evidence>
<feature type="region of interest" description="Disordered" evidence="14">
    <location>
        <begin position="64"/>
        <end position="90"/>
    </location>
</feature>
<dbReference type="Gene3D" id="1.10.1450.10">
    <property type="entry name" value="Tetraspanin"/>
    <property type="match status" value="1"/>
</dbReference>
<organism evidence="16 17">
    <name type="scientific">Elysia crispata</name>
    <name type="common">lettuce slug</name>
    <dbReference type="NCBI Taxonomy" id="231223"/>
    <lineage>
        <taxon>Eukaryota</taxon>
        <taxon>Metazoa</taxon>
        <taxon>Spiralia</taxon>
        <taxon>Lophotrochozoa</taxon>
        <taxon>Mollusca</taxon>
        <taxon>Gastropoda</taxon>
        <taxon>Heterobranchia</taxon>
        <taxon>Euthyneura</taxon>
        <taxon>Panpulmonata</taxon>
        <taxon>Sacoglossa</taxon>
        <taxon>Placobranchoidea</taxon>
        <taxon>Plakobranchidae</taxon>
        <taxon>Elysia</taxon>
    </lineage>
</organism>
<dbReference type="Pfam" id="PF00335">
    <property type="entry name" value="Tetraspanin"/>
    <property type="match status" value="1"/>
</dbReference>
<dbReference type="GO" id="GO:0065003">
    <property type="term" value="P:protein-containing complex assembly"/>
    <property type="evidence" value="ECO:0007669"/>
    <property type="project" value="UniProtKB-ARBA"/>
</dbReference>
<evidence type="ECO:0000313" key="17">
    <source>
        <dbReference type="Proteomes" id="UP001283361"/>
    </source>
</evidence>
<evidence type="ECO:0000256" key="14">
    <source>
        <dbReference type="SAM" id="MobiDB-lite"/>
    </source>
</evidence>
<feature type="transmembrane region" description="Helical" evidence="15">
    <location>
        <begin position="853"/>
        <end position="876"/>
    </location>
</feature>
<reference evidence="16" key="1">
    <citation type="journal article" date="2023" name="G3 (Bethesda)">
        <title>A reference genome for the long-term kleptoplast-retaining sea slug Elysia crispata morphotype clarki.</title>
        <authorList>
            <person name="Eastman K.E."/>
            <person name="Pendleton A.L."/>
            <person name="Shaikh M.A."/>
            <person name="Suttiyut T."/>
            <person name="Ogas R."/>
            <person name="Tomko P."/>
            <person name="Gavelis G."/>
            <person name="Widhalm J.R."/>
            <person name="Wisecaver J.H."/>
        </authorList>
    </citation>
    <scope>NUCLEOTIDE SEQUENCE</scope>
    <source>
        <strain evidence="16">ECLA1</strain>
    </source>
</reference>
<evidence type="ECO:0000256" key="1">
    <source>
        <dbReference type="ARBA" id="ARBA00004496"/>
    </source>
</evidence>
<dbReference type="GO" id="GO:0005912">
    <property type="term" value="C:adherens junction"/>
    <property type="evidence" value="ECO:0007669"/>
    <property type="project" value="UniProtKB-SubCell"/>
</dbReference>
<keyword evidence="8" id="KW-0965">Cell junction</keyword>
<feature type="transmembrane region" description="Helical" evidence="15">
    <location>
        <begin position="626"/>
        <end position="651"/>
    </location>
</feature>
<feature type="compositionally biased region" description="Basic residues" evidence="14">
    <location>
        <begin position="299"/>
        <end position="308"/>
    </location>
</feature>
<dbReference type="PRINTS" id="PR00259">
    <property type="entry name" value="TMFOUR"/>
</dbReference>
<dbReference type="InterPro" id="IPR008952">
    <property type="entry name" value="Tetraspanin_EC2_sf"/>
</dbReference>
<feature type="region of interest" description="Disordered" evidence="14">
    <location>
        <begin position="1"/>
        <end position="23"/>
    </location>
</feature>
<keyword evidence="7 15" id="KW-0812">Transmembrane</keyword>